<feature type="non-terminal residue" evidence="2">
    <location>
        <position position="805"/>
    </location>
</feature>
<dbReference type="AlphaFoldDB" id="A0A6L2JW52"/>
<reference evidence="2" key="1">
    <citation type="journal article" date="2019" name="Sci. Rep.">
        <title>Draft genome of Tanacetum cinerariifolium, the natural source of mosquito coil.</title>
        <authorList>
            <person name="Yamashiro T."/>
            <person name="Shiraishi A."/>
            <person name="Satake H."/>
            <person name="Nakayama K."/>
        </authorList>
    </citation>
    <scope>NUCLEOTIDE SEQUENCE</scope>
</reference>
<protein>
    <submittedName>
        <fullName evidence="2">Ribonuclease H-like domain-containing protein</fullName>
    </submittedName>
</protein>
<evidence type="ECO:0000313" key="2">
    <source>
        <dbReference type="EMBL" id="GEU41263.1"/>
    </source>
</evidence>
<accession>A0A6L2JW52</accession>
<comment type="caution">
    <text evidence="2">The sequence shown here is derived from an EMBL/GenBank/DDBJ whole genome shotgun (WGS) entry which is preliminary data.</text>
</comment>
<feature type="compositionally biased region" description="Low complexity" evidence="1">
    <location>
        <begin position="587"/>
        <end position="605"/>
    </location>
</feature>
<name>A0A6L2JW52_TANCI</name>
<sequence>MDQDSAHMVAASKVLMLKPDEFEIYRMRIEQYIQMIDYVLWEVIENGATLPKTQVVEGVTTVMPITTVEENAQRRLEVKARSTLMMGILNEHQLKLNSIKDAKQLLKAVEKRFGENAATKKTQRNLLKKQYENFTASCSKMLDQTFDRLQKLVSQNKVDLDTMSMDGLYNNLRVYEPEVKGMSRLSSSTQNMAFVSSSNNNTSSTNGAINTAQAVNTANEVSTTSTQVNAKEGPNYALMDFSSLSSDSKIVDNCKKRLGYENYNAVPPLYIGNFMPPTPELSFTGLDEFANKPVAENCKARSSEEETKVVRKNDDALIIEEWVQDNEEENVSQPKIKKKTVRPIIVKKEFVKSKQQEKTTRKTIKQVEHHKQNTHRNMSYLIDYKEIDRGYVAFGENPKGGKIIGKGSIKTGNLDFENAETINNACYVQNRVLVVKPHNKTPYELFHGRTPTLSFRGPFGYPVTILNTINHLEKFDGKADEGSRPDWLFDIDALTRTINYEPIVAGTQSNDYAGTKACDNVGQARNETELVKDYILLLLWTADPLFSQDPKSSHDDGFKPSSVDEKKVNEDPRKENECNDQEKKDNVNNTNNVNNVSSTINTVGTNEDNELPLIQTCLLWKMLAYLTSQVIMKMMSTYEGGISKKRQNGFMVRPLYPTTNYSHDVDEVIRWLRLGGSLLQPPSTKTKCAQIESRANKRSIINLIGHNVNMHLSNIIKFAGCNKRVLRNFLENLPEHLSDTKVLTMKMEILLDPTSNKLLVGDANCDITVTETFHLQTDEELFDKELKQIEADDQAIQTILLGLPE</sequence>
<feature type="compositionally biased region" description="Basic and acidic residues" evidence="1">
    <location>
        <begin position="551"/>
        <end position="586"/>
    </location>
</feature>
<gene>
    <name evidence="2" type="ORF">Tci_013241</name>
</gene>
<evidence type="ECO:0000256" key="1">
    <source>
        <dbReference type="SAM" id="MobiDB-lite"/>
    </source>
</evidence>
<feature type="region of interest" description="Disordered" evidence="1">
    <location>
        <begin position="550"/>
        <end position="605"/>
    </location>
</feature>
<organism evidence="2">
    <name type="scientific">Tanacetum cinerariifolium</name>
    <name type="common">Dalmatian daisy</name>
    <name type="synonym">Chrysanthemum cinerariifolium</name>
    <dbReference type="NCBI Taxonomy" id="118510"/>
    <lineage>
        <taxon>Eukaryota</taxon>
        <taxon>Viridiplantae</taxon>
        <taxon>Streptophyta</taxon>
        <taxon>Embryophyta</taxon>
        <taxon>Tracheophyta</taxon>
        <taxon>Spermatophyta</taxon>
        <taxon>Magnoliopsida</taxon>
        <taxon>eudicotyledons</taxon>
        <taxon>Gunneridae</taxon>
        <taxon>Pentapetalae</taxon>
        <taxon>asterids</taxon>
        <taxon>campanulids</taxon>
        <taxon>Asterales</taxon>
        <taxon>Asteraceae</taxon>
        <taxon>Asteroideae</taxon>
        <taxon>Anthemideae</taxon>
        <taxon>Anthemidinae</taxon>
        <taxon>Tanacetum</taxon>
    </lineage>
</organism>
<dbReference type="EMBL" id="BKCJ010001415">
    <property type="protein sequence ID" value="GEU41263.1"/>
    <property type="molecule type" value="Genomic_DNA"/>
</dbReference>
<proteinExistence type="predicted"/>